<dbReference type="Gene3D" id="3.40.50.1390">
    <property type="entry name" value="Resolvase, N-terminal catalytic domain"/>
    <property type="match status" value="1"/>
</dbReference>
<dbReference type="InterPro" id="IPR036162">
    <property type="entry name" value="Resolvase-like_N_sf"/>
</dbReference>
<evidence type="ECO:0000256" key="2">
    <source>
        <dbReference type="ARBA" id="ARBA00023172"/>
    </source>
</evidence>
<keyword evidence="2" id="KW-0233">DNA recombination</keyword>
<keyword evidence="1" id="KW-0238">DNA-binding</keyword>
<dbReference type="SMART" id="SM00857">
    <property type="entry name" value="Resolvase"/>
    <property type="match status" value="1"/>
</dbReference>
<keyword evidence="3" id="KW-0175">Coiled coil</keyword>
<dbReference type="RefSeq" id="WP_309562726.1">
    <property type="nucleotide sequence ID" value="NZ_JAVJIU010000006.1"/>
</dbReference>
<feature type="domain" description="Resolvase/invertase-type recombinase catalytic" evidence="4">
    <location>
        <begin position="24"/>
        <end position="176"/>
    </location>
</feature>
<evidence type="ECO:0000313" key="5">
    <source>
        <dbReference type="EMBL" id="MDR5591893.1"/>
    </source>
</evidence>
<dbReference type="Pfam" id="PF07508">
    <property type="entry name" value="Recombinase"/>
    <property type="match status" value="1"/>
</dbReference>
<dbReference type="Proteomes" id="UP001257234">
    <property type="component" value="Unassembled WGS sequence"/>
</dbReference>
<dbReference type="SUPFAM" id="SSF53041">
    <property type="entry name" value="Resolvase-like"/>
    <property type="match status" value="1"/>
</dbReference>
<evidence type="ECO:0000256" key="1">
    <source>
        <dbReference type="ARBA" id="ARBA00023125"/>
    </source>
</evidence>
<comment type="caution">
    <text evidence="5">The sequence shown here is derived from an EMBL/GenBank/DDBJ whole genome shotgun (WGS) entry which is preliminary data.</text>
</comment>
<dbReference type="Gene3D" id="3.90.1750.20">
    <property type="entry name" value="Putative Large Serine Recombinase, Chain B, Domain 2"/>
    <property type="match status" value="1"/>
</dbReference>
<dbReference type="PANTHER" id="PTHR30461">
    <property type="entry name" value="DNA-INVERTASE FROM LAMBDOID PROPHAGE"/>
    <property type="match status" value="1"/>
</dbReference>
<gene>
    <name evidence="5" type="ORF">RE431_14715</name>
</gene>
<keyword evidence="6" id="KW-1185">Reference proteome</keyword>
<evidence type="ECO:0000256" key="3">
    <source>
        <dbReference type="SAM" id="Coils"/>
    </source>
</evidence>
<proteinExistence type="predicted"/>
<dbReference type="InterPro" id="IPR050639">
    <property type="entry name" value="SSR_resolvase"/>
</dbReference>
<evidence type="ECO:0000313" key="6">
    <source>
        <dbReference type="Proteomes" id="UP001257234"/>
    </source>
</evidence>
<dbReference type="Pfam" id="PF00239">
    <property type="entry name" value="Resolvase"/>
    <property type="match status" value="1"/>
</dbReference>
<organism evidence="5 6">
    <name type="scientific">Christiangramia sediminicola</name>
    <dbReference type="NCBI Taxonomy" id="3073267"/>
    <lineage>
        <taxon>Bacteria</taxon>
        <taxon>Pseudomonadati</taxon>
        <taxon>Bacteroidota</taxon>
        <taxon>Flavobacteriia</taxon>
        <taxon>Flavobacteriales</taxon>
        <taxon>Flavobacteriaceae</taxon>
        <taxon>Christiangramia</taxon>
    </lineage>
</organism>
<dbReference type="InterPro" id="IPR011109">
    <property type="entry name" value="DNA_bind_recombinase_dom"/>
</dbReference>
<dbReference type="InterPro" id="IPR006119">
    <property type="entry name" value="Resolv_N"/>
</dbReference>
<protein>
    <submittedName>
        <fullName evidence="5">Recombinase family protein</fullName>
    </submittedName>
</protein>
<feature type="coiled-coil region" evidence="3">
    <location>
        <begin position="374"/>
        <end position="416"/>
    </location>
</feature>
<dbReference type="CDD" id="cd00338">
    <property type="entry name" value="Ser_Recombinase"/>
    <property type="match status" value="1"/>
</dbReference>
<dbReference type="Pfam" id="PF13408">
    <property type="entry name" value="Zn_ribbon_recom"/>
    <property type="match status" value="1"/>
</dbReference>
<dbReference type="InterPro" id="IPR025827">
    <property type="entry name" value="Zn_ribbon_recom_dom"/>
</dbReference>
<sequence>MDLNKFYRYKKNGKVQALSKSKEIWMYTRVSSKEQTKKKYSIEGQINNIRDYARLHGYTITKEHGGTYESATGDFTRKEFKQLFDSVKKARRKPYAIAIKFISRFSRSGGGAISLVEELVNNVGVHLIETSTGLTTKDEKDRLEIYDKLLASKRENMVRLERTLPALKDFLEDGFWLGRPPKGYTMFGERVTNFENRREGQKIEINEVGKILRKAWKWKAEGMTDADIRYKLLDKFHYKISKQNLSAMWRKPFYVGVNTNAMLDAPVKGNWPPLVTEKIWDQVQKRLDGGNRKSGYEKAPVSKHRPLTGFIYCSQCGAAITSYIAKKKQVHYYKCQHGKGGNMNAYTTPRSRKPGVNNSFIEFLSKFDLDNSKRRLLQAQIEKLIDEHTNEKKNSARVLKKELNTLELKLDKVNEKFLLSDSADESTYEKVKTQLENDIRRIKSQLEDNPEKLSNQVDLINSALDFCQNISAHWASGDIHQKLKIQKTLFPEGLVINPETRQYRTKKINGLLSAIGDIARDSESKDNKKSHRKGGLSYLVAGTGLEPVTFGL</sequence>
<name>A0ABU1EUN5_9FLAO</name>
<dbReference type="PANTHER" id="PTHR30461:SF2">
    <property type="entry name" value="SERINE RECOMBINASE PINE-RELATED"/>
    <property type="match status" value="1"/>
</dbReference>
<accession>A0ABU1EUN5</accession>
<dbReference type="EMBL" id="JAVJIU010000006">
    <property type="protein sequence ID" value="MDR5591893.1"/>
    <property type="molecule type" value="Genomic_DNA"/>
</dbReference>
<reference evidence="6" key="1">
    <citation type="submission" date="2023-07" db="EMBL/GenBank/DDBJ databases">
        <title>Christiangramia sp. SM2212., a novel bacterium of the family Flavobacteriaceae isolated from the sea sediment.</title>
        <authorList>
            <person name="Wang J."/>
            <person name="Zhang X."/>
        </authorList>
    </citation>
    <scope>NUCLEOTIDE SEQUENCE [LARGE SCALE GENOMIC DNA]</scope>
    <source>
        <strain evidence="6">SM2212</strain>
    </source>
</reference>
<dbReference type="InterPro" id="IPR038109">
    <property type="entry name" value="DNA_bind_recomb_sf"/>
</dbReference>
<evidence type="ECO:0000259" key="4">
    <source>
        <dbReference type="SMART" id="SM00857"/>
    </source>
</evidence>